<evidence type="ECO:0000313" key="2">
    <source>
        <dbReference type="Proteomes" id="UP000000689"/>
    </source>
</evidence>
<gene>
    <name evidence="1" type="primary">NDAI0B04000</name>
    <name evidence="1" type="ordered locus">NDAI_0B04000</name>
</gene>
<reference evidence="1 2" key="1">
    <citation type="journal article" date="2011" name="Proc. Natl. Acad. Sci. U.S.A.">
        <title>Evolutionary erosion of yeast sex chromosomes by mating-type switching accidents.</title>
        <authorList>
            <person name="Gordon J.L."/>
            <person name="Armisen D."/>
            <person name="Proux-Wera E."/>
            <person name="Oheigeartaigh S.S."/>
            <person name="Byrne K.P."/>
            <person name="Wolfe K.H."/>
        </authorList>
    </citation>
    <scope>NUCLEOTIDE SEQUENCE [LARGE SCALE GENOMIC DNA]</scope>
    <source>
        <strain evidence="2">ATCC 10597 / BCRC 20456 / CBS 421 / NBRC 0211 / NRRL Y-12639</strain>
    </source>
</reference>
<dbReference type="GeneID" id="11497939"/>
<proteinExistence type="predicted"/>
<accession>G0W6M3</accession>
<dbReference type="KEGG" id="ndi:NDAI_0B04000"/>
<dbReference type="AlphaFoldDB" id="G0W6M3"/>
<dbReference type="HOGENOM" id="CLU_1415529_0_0_1"/>
<name>G0W6M3_NAUDC</name>
<dbReference type="EMBL" id="HE580268">
    <property type="protein sequence ID" value="CCD23434.1"/>
    <property type="molecule type" value="Genomic_DNA"/>
</dbReference>
<sequence length="192" mass="22599">MIFDKFKVSALAKFWEVIVSKLKLPVPGELFSNDMVMTRSYNIMREEIQGQKLDILMYFSVKDSRDQMEGLWEASNGDDLTFKDIEADVKRASTTRYQSLPFIINFVGRFNYLVSTCGYVFGEYMILYFIDKNFKSRSLYDARERSRKPPKVKVSAHQYIIMMFAAFHNRDFLGYFYRSFHHCLESNVLVTG</sequence>
<keyword evidence="2" id="KW-1185">Reference proteome</keyword>
<evidence type="ECO:0000313" key="1">
    <source>
        <dbReference type="EMBL" id="CCD23434.1"/>
    </source>
</evidence>
<dbReference type="Proteomes" id="UP000000689">
    <property type="component" value="Chromosome 2"/>
</dbReference>
<protein>
    <submittedName>
        <fullName evidence="1">Uncharacterized protein</fullName>
    </submittedName>
</protein>
<dbReference type="RefSeq" id="XP_003668677.1">
    <property type="nucleotide sequence ID" value="XM_003668629.1"/>
</dbReference>
<organism evidence="1 2">
    <name type="scientific">Naumovozyma dairenensis (strain ATCC 10597 / BCRC 20456 / CBS 421 / NBRC 0211 / NRRL Y-12639)</name>
    <name type="common">Saccharomyces dairenensis</name>
    <dbReference type="NCBI Taxonomy" id="1071378"/>
    <lineage>
        <taxon>Eukaryota</taxon>
        <taxon>Fungi</taxon>
        <taxon>Dikarya</taxon>
        <taxon>Ascomycota</taxon>
        <taxon>Saccharomycotina</taxon>
        <taxon>Saccharomycetes</taxon>
        <taxon>Saccharomycetales</taxon>
        <taxon>Saccharomycetaceae</taxon>
        <taxon>Naumovozyma</taxon>
    </lineage>
</organism>